<evidence type="ECO:0000313" key="3">
    <source>
        <dbReference type="Proteomes" id="UP001251948"/>
    </source>
</evidence>
<feature type="region of interest" description="Disordered" evidence="1">
    <location>
        <begin position="1"/>
        <end position="22"/>
    </location>
</feature>
<accession>A0AAJ2JD63</accession>
<dbReference type="Proteomes" id="UP001251948">
    <property type="component" value="Unassembled WGS sequence"/>
</dbReference>
<evidence type="ECO:0000256" key="1">
    <source>
        <dbReference type="SAM" id="MobiDB-lite"/>
    </source>
</evidence>
<evidence type="ECO:0000313" key="2">
    <source>
        <dbReference type="EMBL" id="MDT3467903.1"/>
    </source>
</evidence>
<reference evidence="2" key="1">
    <citation type="submission" date="2023-07" db="EMBL/GenBank/DDBJ databases">
        <title>Comparative genomics of clinical Stenotrophomonas maltophilia isolates reveals regions of diversity which correlate with colonization and persistence in vivo.</title>
        <authorList>
            <person name="Mcdaniel M.S."/>
            <person name="Swords W.E."/>
            <person name="Sumpter N.A."/>
            <person name="Lindgren N.R."/>
            <person name="Billiot C.E."/>
        </authorList>
    </citation>
    <scope>NUCLEOTIDE SEQUENCE</scope>
    <source>
        <strain evidence="2">Ism4</strain>
    </source>
</reference>
<feature type="compositionally biased region" description="Polar residues" evidence="1">
    <location>
        <begin position="120"/>
        <end position="130"/>
    </location>
</feature>
<dbReference type="AlphaFoldDB" id="A0AAJ2JD63"/>
<dbReference type="RefSeq" id="WP_312561438.1">
    <property type="nucleotide sequence ID" value="NZ_JAVSKO010000003.1"/>
</dbReference>
<protein>
    <submittedName>
        <fullName evidence="2">Uncharacterized protein</fullName>
    </submittedName>
</protein>
<name>A0AAJ2JD63_STEMA</name>
<proteinExistence type="predicted"/>
<feature type="region of interest" description="Disordered" evidence="1">
    <location>
        <begin position="101"/>
        <end position="130"/>
    </location>
</feature>
<sequence>MSNDSPSPVITEPGRPGSTYSDGPAWHAFGLSRAAYHVVPRRTLQSMPVEWQARFVALMHEARQKLPDEAFPEYQVIRIEGGKFAHDPNRRYRHAAPFPVRSAGAEQPSPTPPLAGAFVNTDTQFEQARR</sequence>
<gene>
    <name evidence="2" type="ORF">ROV92_07825</name>
</gene>
<organism evidence="2 3">
    <name type="scientific">Stenotrophomonas maltophilia</name>
    <name type="common">Pseudomonas maltophilia</name>
    <name type="synonym">Xanthomonas maltophilia</name>
    <dbReference type="NCBI Taxonomy" id="40324"/>
    <lineage>
        <taxon>Bacteria</taxon>
        <taxon>Pseudomonadati</taxon>
        <taxon>Pseudomonadota</taxon>
        <taxon>Gammaproteobacteria</taxon>
        <taxon>Lysobacterales</taxon>
        <taxon>Lysobacteraceae</taxon>
        <taxon>Stenotrophomonas</taxon>
        <taxon>Stenotrophomonas maltophilia group</taxon>
    </lineage>
</organism>
<comment type="caution">
    <text evidence="2">The sequence shown here is derived from an EMBL/GenBank/DDBJ whole genome shotgun (WGS) entry which is preliminary data.</text>
</comment>
<dbReference type="EMBL" id="JAVSKO010000003">
    <property type="protein sequence ID" value="MDT3467903.1"/>
    <property type="molecule type" value="Genomic_DNA"/>
</dbReference>